<feature type="non-terminal residue" evidence="1">
    <location>
        <position position="162"/>
    </location>
</feature>
<name>A0AAD2HY55_9AGAR</name>
<accession>A0AAD2HY55</accession>
<dbReference type="AlphaFoldDB" id="A0AAD2HY55"/>
<proteinExistence type="predicted"/>
<dbReference type="Proteomes" id="UP001295794">
    <property type="component" value="Unassembled WGS sequence"/>
</dbReference>
<organism evidence="1 2">
    <name type="scientific">Mycena citricolor</name>
    <dbReference type="NCBI Taxonomy" id="2018698"/>
    <lineage>
        <taxon>Eukaryota</taxon>
        <taxon>Fungi</taxon>
        <taxon>Dikarya</taxon>
        <taxon>Basidiomycota</taxon>
        <taxon>Agaricomycotina</taxon>
        <taxon>Agaricomycetes</taxon>
        <taxon>Agaricomycetidae</taxon>
        <taxon>Agaricales</taxon>
        <taxon>Marasmiineae</taxon>
        <taxon>Mycenaceae</taxon>
        <taxon>Mycena</taxon>
    </lineage>
</organism>
<gene>
    <name evidence="1" type="ORF">MYCIT1_LOCUS35900</name>
</gene>
<evidence type="ECO:0000313" key="2">
    <source>
        <dbReference type="Proteomes" id="UP001295794"/>
    </source>
</evidence>
<dbReference type="EMBL" id="CAVNYO010000466">
    <property type="protein sequence ID" value="CAK5283400.1"/>
    <property type="molecule type" value="Genomic_DNA"/>
</dbReference>
<protein>
    <submittedName>
        <fullName evidence="1">Uncharacterized protein</fullName>
    </submittedName>
</protein>
<feature type="non-terminal residue" evidence="1">
    <location>
        <position position="1"/>
    </location>
</feature>
<evidence type="ECO:0000313" key="1">
    <source>
        <dbReference type="EMBL" id="CAK5283400.1"/>
    </source>
</evidence>
<comment type="caution">
    <text evidence="1">The sequence shown here is derived from an EMBL/GenBank/DDBJ whole genome shotgun (WGS) entry which is preliminary data.</text>
</comment>
<sequence length="162" mass="18123">GSKDFEGTHSLHNYVRTYQHAFLAGRKVIPCSLHGRPVGSSLVQAYFNNVPHAGEVLYIFSHRQPGISVTHQDLLVAIRWMVPSDYSPLDNTGLWDLFPELGVETWKLNQFVDPISNTPPMIVQLANVHCQVARCTVTHTDPPLWITTTIDRFMTPAIAAGF</sequence>
<reference evidence="1" key="1">
    <citation type="submission" date="2023-11" db="EMBL/GenBank/DDBJ databases">
        <authorList>
            <person name="De Vega J J."/>
            <person name="De Vega J J."/>
        </authorList>
    </citation>
    <scope>NUCLEOTIDE SEQUENCE</scope>
</reference>
<keyword evidence="2" id="KW-1185">Reference proteome</keyword>